<accession>A0A8D8RJ94</accession>
<dbReference type="EMBL" id="HBUF01160690">
    <property type="protein sequence ID" value="CAG6650061.1"/>
    <property type="molecule type" value="Transcribed_RNA"/>
</dbReference>
<dbReference type="EMBL" id="HBUF01160689">
    <property type="protein sequence ID" value="CAG6650051.1"/>
    <property type="molecule type" value="Transcribed_RNA"/>
</dbReference>
<sequence>MWSLNWRASGAPKLHPELPHRYNLSPRLVRGFEQVGGAAAASVVDTVEGGSEEDKEVHVGVLVEDVLGGRWVELSVVVVPVVVVEVTVAEFAVEQEVVVSMTCTALLSSTSKLINSLEVRALSLSVMIIRSSWV</sequence>
<dbReference type="EMBL" id="HBUF01160691">
    <property type="protein sequence ID" value="CAG6650070.1"/>
    <property type="molecule type" value="Transcribed_RNA"/>
</dbReference>
<proteinExistence type="predicted"/>
<protein>
    <submittedName>
        <fullName evidence="1">Uncharacterized protein</fullName>
    </submittedName>
</protein>
<dbReference type="AlphaFoldDB" id="A0A8D8RJ94"/>
<reference evidence="1" key="1">
    <citation type="submission" date="2021-05" db="EMBL/GenBank/DDBJ databases">
        <authorList>
            <person name="Alioto T."/>
            <person name="Alioto T."/>
            <person name="Gomez Garrido J."/>
        </authorList>
    </citation>
    <scope>NUCLEOTIDE SEQUENCE</scope>
</reference>
<name>A0A8D8RJ94_9HEMI</name>
<evidence type="ECO:0000313" key="1">
    <source>
        <dbReference type="EMBL" id="CAG6650051.1"/>
    </source>
</evidence>
<organism evidence="1">
    <name type="scientific">Cacopsylla melanoneura</name>
    <dbReference type="NCBI Taxonomy" id="428564"/>
    <lineage>
        <taxon>Eukaryota</taxon>
        <taxon>Metazoa</taxon>
        <taxon>Ecdysozoa</taxon>
        <taxon>Arthropoda</taxon>
        <taxon>Hexapoda</taxon>
        <taxon>Insecta</taxon>
        <taxon>Pterygota</taxon>
        <taxon>Neoptera</taxon>
        <taxon>Paraneoptera</taxon>
        <taxon>Hemiptera</taxon>
        <taxon>Sternorrhyncha</taxon>
        <taxon>Psylloidea</taxon>
        <taxon>Psyllidae</taxon>
        <taxon>Psyllinae</taxon>
        <taxon>Cacopsylla</taxon>
    </lineage>
</organism>